<reference evidence="2" key="1">
    <citation type="journal article" date="2022" name="bioRxiv">
        <title>Sequencing and chromosome-scale assembly of the giantPleurodeles waltlgenome.</title>
        <authorList>
            <person name="Brown T."/>
            <person name="Elewa A."/>
            <person name="Iarovenko S."/>
            <person name="Subramanian E."/>
            <person name="Araus A.J."/>
            <person name="Petzold A."/>
            <person name="Susuki M."/>
            <person name="Suzuki K.-i.T."/>
            <person name="Hayashi T."/>
            <person name="Toyoda A."/>
            <person name="Oliveira C."/>
            <person name="Osipova E."/>
            <person name="Leigh N.D."/>
            <person name="Simon A."/>
            <person name="Yun M.H."/>
        </authorList>
    </citation>
    <scope>NUCLEOTIDE SEQUENCE</scope>
    <source>
        <strain evidence="2">20211129_DDA</strain>
        <tissue evidence="2">Liver</tissue>
    </source>
</reference>
<evidence type="ECO:0000256" key="1">
    <source>
        <dbReference type="SAM" id="MobiDB-lite"/>
    </source>
</evidence>
<keyword evidence="3" id="KW-1185">Reference proteome</keyword>
<dbReference type="EMBL" id="JANPWB010000009">
    <property type="protein sequence ID" value="KAJ1156071.1"/>
    <property type="molecule type" value="Genomic_DNA"/>
</dbReference>
<evidence type="ECO:0000313" key="2">
    <source>
        <dbReference type="EMBL" id="KAJ1156071.1"/>
    </source>
</evidence>
<proteinExistence type="predicted"/>
<accession>A0AAV7RWS8</accession>
<organism evidence="2 3">
    <name type="scientific">Pleurodeles waltl</name>
    <name type="common">Iberian ribbed newt</name>
    <dbReference type="NCBI Taxonomy" id="8319"/>
    <lineage>
        <taxon>Eukaryota</taxon>
        <taxon>Metazoa</taxon>
        <taxon>Chordata</taxon>
        <taxon>Craniata</taxon>
        <taxon>Vertebrata</taxon>
        <taxon>Euteleostomi</taxon>
        <taxon>Amphibia</taxon>
        <taxon>Batrachia</taxon>
        <taxon>Caudata</taxon>
        <taxon>Salamandroidea</taxon>
        <taxon>Salamandridae</taxon>
        <taxon>Pleurodelinae</taxon>
        <taxon>Pleurodeles</taxon>
    </lineage>
</organism>
<dbReference type="Proteomes" id="UP001066276">
    <property type="component" value="Chromosome 5"/>
</dbReference>
<feature type="compositionally biased region" description="Polar residues" evidence="1">
    <location>
        <begin position="103"/>
        <end position="126"/>
    </location>
</feature>
<evidence type="ECO:0000313" key="3">
    <source>
        <dbReference type="Proteomes" id="UP001066276"/>
    </source>
</evidence>
<comment type="caution">
    <text evidence="2">The sequence shown here is derived from an EMBL/GenBank/DDBJ whole genome shotgun (WGS) entry which is preliminary data.</text>
</comment>
<dbReference type="AlphaFoldDB" id="A0AAV7RWS8"/>
<sequence length="126" mass="13147">MRHSVGPLGHNPGQSLNPAIVMTEGLGDWREAIGEYIAQVGTAAPHPGAEIARKAPPENFATAATQNGSRDRTVSSLRPRPSVVRTRGSRGGGDPHTIHRRTQGAQTPSPPTARTTLRSGTSANAA</sequence>
<gene>
    <name evidence="2" type="ORF">NDU88_008796</name>
</gene>
<name>A0AAV7RWS8_PLEWA</name>
<feature type="region of interest" description="Disordered" evidence="1">
    <location>
        <begin position="63"/>
        <end position="126"/>
    </location>
</feature>
<protein>
    <submittedName>
        <fullName evidence="2">Uncharacterized protein</fullName>
    </submittedName>
</protein>